<reference evidence="1 2" key="1">
    <citation type="submission" date="2018-07" db="EMBL/GenBank/DDBJ databases">
        <title>Section-level genome sequencing of Aspergillus section Nigri to investigate inter- and intra-species variation.</title>
        <authorList>
            <consortium name="DOE Joint Genome Institute"/>
            <person name="Vesth T.C."/>
            <person name="Nybo J.L."/>
            <person name="Theobald S."/>
            <person name="Frisvad J.C."/>
            <person name="Larsen T.O."/>
            <person name="Nielsen K.F."/>
            <person name="Hoof J.B."/>
            <person name="Brandl J."/>
            <person name="Salamov A."/>
            <person name="Riley R."/>
            <person name="Gladden J.M."/>
            <person name="Phatale P."/>
            <person name="Nielsen M.T."/>
            <person name="Lyhne E.K."/>
            <person name="Kogle M.E."/>
            <person name="Strasser K."/>
            <person name="McDonnell E."/>
            <person name="Barry K."/>
            <person name="Clum A."/>
            <person name="Chen C."/>
            <person name="Nolan M."/>
            <person name="Sandor L."/>
            <person name="Kuo A."/>
            <person name="Lipzen A."/>
            <person name="Hainaut M."/>
            <person name="Drula E."/>
            <person name="Tsang A."/>
            <person name="Magnuson J.K."/>
            <person name="Henrissat B."/>
            <person name="Wiebenga A."/>
            <person name="Simmons B.A."/>
            <person name="Makela M.R."/>
            <person name="De vries R.P."/>
            <person name="Grigoriev I.V."/>
            <person name="Mortensen U.H."/>
            <person name="Baker S.E."/>
            <person name="Andersen M.R."/>
        </authorList>
    </citation>
    <scope>NUCLEOTIDE SEQUENCE [LARGE SCALE GENOMIC DNA]</scope>
    <source>
        <strain evidence="1 2">ATCC 13496</strain>
    </source>
</reference>
<dbReference type="VEuPathDB" id="FungiDB:M747DRAFT_170824"/>
<dbReference type="AlphaFoldDB" id="A0A370C4A2"/>
<proteinExistence type="predicted"/>
<evidence type="ECO:0000313" key="2">
    <source>
        <dbReference type="Proteomes" id="UP000253845"/>
    </source>
</evidence>
<organism evidence="1 2">
    <name type="scientific">Aspergillus niger ATCC 13496</name>
    <dbReference type="NCBI Taxonomy" id="1353008"/>
    <lineage>
        <taxon>Eukaryota</taxon>
        <taxon>Fungi</taxon>
        <taxon>Dikarya</taxon>
        <taxon>Ascomycota</taxon>
        <taxon>Pezizomycotina</taxon>
        <taxon>Eurotiomycetes</taxon>
        <taxon>Eurotiomycetidae</taxon>
        <taxon>Eurotiales</taxon>
        <taxon>Aspergillaceae</taxon>
        <taxon>Aspergillus</taxon>
        <taxon>Aspergillus subgen. Circumdati</taxon>
    </lineage>
</organism>
<evidence type="ECO:0000313" key="1">
    <source>
        <dbReference type="EMBL" id="RDH22707.1"/>
    </source>
</evidence>
<dbReference type="EMBL" id="KZ851906">
    <property type="protein sequence ID" value="RDH22707.1"/>
    <property type="molecule type" value="Genomic_DNA"/>
</dbReference>
<sequence>MRIMSSTIGCKLFSFPRISCPDGCSRAFLARLITLFRNASTDVPGSLARLVLSSSSSAVASAMICVACSRWFRG</sequence>
<protein>
    <submittedName>
        <fullName evidence="1">Uncharacterized protein</fullName>
    </submittedName>
</protein>
<gene>
    <name evidence="1" type="ORF">M747DRAFT_170824</name>
</gene>
<dbReference type="Proteomes" id="UP000253845">
    <property type="component" value="Unassembled WGS sequence"/>
</dbReference>
<accession>A0A370C4A2</accession>
<name>A0A370C4A2_ASPNG</name>